<proteinExistence type="predicted"/>
<evidence type="ECO:0000256" key="5">
    <source>
        <dbReference type="ARBA" id="ARBA00023136"/>
    </source>
</evidence>
<dbReference type="NCBIfam" id="TIGR00360">
    <property type="entry name" value="ComEC_N-term"/>
    <property type="match status" value="1"/>
</dbReference>
<evidence type="ECO:0000256" key="7">
    <source>
        <dbReference type="SAM" id="Phobius"/>
    </source>
</evidence>
<dbReference type="AlphaFoldDB" id="A0A4Q9VRI9"/>
<evidence type="ECO:0000256" key="4">
    <source>
        <dbReference type="ARBA" id="ARBA00022989"/>
    </source>
</evidence>
<feature type="transmembrane region" description="Helical" evidence="7">
    <location>
        <begin position="57"/>
        <end position="75"/>
    </location>
</feature>
<keyword evidence="2" id="KW-1003">Cell membrane</keyword>
<dbReference type="Pfam" id="PF13567">
    <property type="entry name" value="DUF4131"/>
    <property type="match status" value="1"/>
</dbReference>
<feature type="transmembrane region" description="Helical" evidence="7">
    <location>
        <begin position="339"/>
        <end position="357"/>
    </location>
</feature>
<gene>
    <name evidence="10" type="ORF">EYW49_09505</name>
</gene>
<feature type="transmembrane region" description="Helical" evidence="7">
    <location>
        <begin position="12"/>
        <end position="36"/>
    </location>
</feature>
<evidence type="ECO:0000313" key="11">
    <source>
        <dbReference type="Proteomes" id="UP000292781"/>
    </source>
</evidence>
<feature type="transmembrane region" description="Helical" evidence="7">
    <location>
        <begin position="543"/>
        <end position="564"/>
    </location>
</feature>
<dbReference type="Proteomes" id="UP000292781">
    <property type="component" value="Unassembled WGS sequence"/>
</dbReference>
<evidence type="ECO:0000259" key="8">
    <source>
        <dbReference type="Pfam" id="PF03772"/>
    </source>
</evidence>
<organism evidence="10 11">
    <name type="scientific">Siculibacillus lacustris</name>
    <dbReference type="NCBI Taxonomy" id="1549641"/>
    <lineage>
        <taxon>Bacteria</taxon>
        <taxon>Pseudomonadati</taxon>
        <taxon>Pseudomonadota</taxon>
        <taxon>Alphaproteobacteria</taxon>
        <taxon>Hyphomicrobiales</taxon>
        <taxon>Ancalomicrobiaceae</taxon>
        <taxon>Siculibacillus</taxon>
    </lineage>
</organism>
<feature type="transmembrane region" description="Helical" evidence="7">
    <location>
        <begin position="314"/>
        <end position="333"/>
    </location>
</feature>
<keyword evidence="3 7" id="KW-0812">Transmembrane</keyword>
<feature type="transmembrane region" description="Helical" evidence="7">
    <location>
        <begin position="490"/>
        <end position="510"/>
    </location>
</feature>
<feature type="domain" description="DUF4131" evidence="9">
    <location>
        <begin position="80"/>
        <end position="234"/>
    </location>
</feature>
<keyword evidence="5 7" id="KW-0472">Membrane</keyword>
<sequence length="954" mass="96857">MTGAELHPGGSIGATVPAGSGAAPLASLAIAGSWRLRLAAFARRAADAVEDDLGDGLGGPLLVVVYAFGIAAYFTVLSEPWLPASVAVALAAIVATMILRRRGHAARGLAVFAALAAGVASGSLETRRWAAPRLDHARTVTVTGRVVDLDATVRGGTRLGLAVTRMEGRGLTPETTPRVISATLAPYAAAPRVGDGVTFRARLKPPEGPVLPGGYDFARRAYFEGRGASGYVLGRASPADVGPPSTLDRLLAPIGDLRHTIADRVRASLPGASGAIGAAIMVGEQRAIPDAAAEALRASGLTHIVSISGLHMSLVAGGVIATIRLILAAFPAIALRFPIRKWAAAAAILVTTVYLLLSGNQVAALRSYLMLSVALVAVMLDRPALTMHTIAVSAAAILVVDPSAAMEPSFQMSYLAVIALVASWDLWRLWLERRPPPEREAGLVAHALHGVAMHVQGLAFSSLIAGLATAPVIAGVFFRGAPYSILANMIVLPVTGLLIMPAAVLAALAMPFGLDAWPLWAMGLGIDFMVAVGRWAAALPGGAGLIGAPHPAMMPLGIVAVLWLSVWRSKLRLLGLVPALLATAALFMGPRPDISIGRHGSPVAVRDATGRLHVLATRQDRFDTANWLAAAADSRPPDDPTLAAGWRCDPLGCVFRLAAGSGAPTGADPTARSDGSAASASARQGADDGVSPTTGQPPNQPTAGRPPGEAAVAARDLGEDDLVIAVVRHPRGFDEDCRRAALIVTALIAPDGCRARTTVIDRIDLATSGATTLRFTGPPLRRALGGPAPTAVAPTPAPLDPTAEPGLDPIADPVFGRAAGPPGEGIVGPGPEPGAGSARTGPTVVSTAVGAPVTTEPAAFTPSAAPKSPPIVAGAVEAVAVLEPPIVARPVAITTSLPSPPRPWTPVDPLAAAIRAARGEAASIAAADAAAASATVEAETAAAGPPSAPAVDDW</sequence>
<name>A0A4Q9VRI9_9HYPH</name>
<dbReference type="OrthoDB" id="9790149at2"/>
<keyword evidence="11" id="KW-1185">Reference proteome</keyword>
<evidence type="ECO:0000313" key="10">
    <source>
        <dbReference type="EMBL" id="TBW38494.1"/>
    </source>
</evidence>
<reference evidence="10 11" key="1">
    <citation type="submission" date="2019-02" db="EMBL/GenBank/DDBJ databases">
        <title>Siculibacillus lacustris gen. nov., sp. nov., a new rosette-forming bacterium isolated from a freshwater crater lake (Lake St. Ana, Romania).</title>
        <authorList>
            <person name="Felfoldi T."/>
            <person name="Marton Z."/>
            <person name="Szabo A."/>
            <person name="Mentes A."/>
            <person name="Boka K."/>
            <person name="Marialigeti K."/>
            <person name="Mathe I."/>
            <person name="Koncz M."/>
            <person name="Schumann P."/>
            <person name="Toth E."/>
        </authorList>
    </citation>
    <scope>NUCLEOTIDE SEQUENCE [LARGE SCALE GENOMIC DNA]</scope>
    <source>
        <strain evidence="10 11">SA-279</strain>
    </source>
</reference>
<feature type="compositionally biased region" description="Low complexity" evidence="6">
    <location>
        <begin position="783"/>
        <end position="794"/>
    </location>
</feature>
<feature type="compositionally biased region" description="Low complexity" evidence="6">
    <location>
        <begin position="672"/>
        <end position="689"/>
    </location>
</feature>
<dbReference type="Pfam" id="PF03772">
    <property type="entry name" value="Competence"/>
    <property type="match status" value="1"/>
</dbReference>
<evidence type="ECO:0000256" key="6">
    <source>
        <dbReference type="SAM" id="MobiDB-lite"/>
    </source>
</evidence>
<dbReference type="InterPro" id="IPR004477">
    <property type="entry name" value="ComEC_N"/>
</dbReference>
<feature type="transmembrane region" description="Helical" evidence="7">
    <location>
        <begin position="458"/>
        <end position="478"/>
    </location>
</feature>
<dbReference type="PANTHER" id="PTHR30619:SF1">
    <property type="entry name" value="RECOMBINATION PROTEIN 2"/>
    <property type="match status" value="1"/>
</dbReference>
<accession>A0A4Q9VRI9</accession>
<feature type="transmembrane region" description="Helical" evidence="7">
    <location>
        <begin position="81"/>
        <end position="99"/>
    </location>
</feature>
<dbReference type="RefSeq" id="WP_131308793.1">
    <property type="nucleotide sequence ID" value="NZ_SJFN01000011.1"/>
</dbReference>
<feature type="transmembrane region" description="Helical" evidence="7">
    <location>
        <begin position="369"/>
        <end position="400"/>
    </location>
</feature>
<comment type="caution">
    <text evidence="10">The sequence shown here is derived from an EMBL/GenBank/DDBJ whole genome shotgun (WGS) entry which is preliminary data.</text>
</comment>
<feature type="domain" description="ComEC/Rec2-related protein" evidence="8">
    <location>
        <begin position="281"/>
        <end position="570"/>
    </location>
</feature>
<feature type="transmembrane region" description="Helical" evidence="7">
    <location>
        <begin position="517"/>
        <end position="537"/>
    </location>
</feature>
<keyword evidence="4 7" id="KW-1133">Transmembrane helix</keyword>
<protein>
    <submittedName>
        <fullName evidence="10">DUF4131 domain-containing protein</fullName>
    </submittedName>
</protein>
<feature type="region of interest" description="Disordered" evidence="6">
    <location>
        <begin position="664"/>
        <end position="712"/>
    </location>
</feature>
<evidence type="ECO:0000256" key="2">
    <source>
        <dbReference type="ARBA" id="ARBA00022475"/>
    </source>
</evidence>
<dbReference type="GO" id="GO:0005886">
    <property type="term" value="C:plasma membrane"/>
    <property type="evidence" value="ECO:0007669"/>
    <property type="project" value="UniProtKB-SubCell"/>
</dbReference>
<comment type="subcellular location">
    <subcellularLocation>
        <location evidence="1">Cell membrane</location>
        <topology evidence="1">Multi-pass membrane protein</topology>
    </subcellularLocation>
</comment>
<evidence type="ECO:0000256" key="3">
    <source>
        <dbReference type="ARBA" id="ARBA00022692"/>
    </source>
</evidence>
<dbReference type="PANTHER" id="PTHR30619">
    <property type="entry name" value="DNA INTERNALIZATION/COMPETENCE PROTEIN COMEC/REC2"/>
    <property type="match status" value="1"/>
</dbReference>
<evidence type="ECO:0000259" key="9">
    <source>
        <dbReference type="Pfam" id="PF13567"/>
    </source>
</evidence>
<feature type="region of interest" description="Disordered" evidence="6">
    <location>
        <begin position="777"/>
        <end position="843"/>
    </location>
</feature>
<dbReference type="InterPro" id="IPR052159">
    <property type="entry name" value="Competence_DNA_uptake"/>
</dbReference>
<evidence type="ECO:0000256" key="1">
    <source>
        <dbReference type="ARBA" id="ARBA00004651"/>
    </source>
</evidence>
<dbReference type="EMBL" id="SJFN01000011">
    <property type="protein sequence ID" value="TBW38494.1"/>
    <property type="molecule type" value="Genomic_DNA"/>
</dbReference>
<dbReference type="InterPro" id="IPR025405">
    <property type="entry name" value="DUF4131"/>
</dbReference>